<reference evidence="4" key="1">
    <citation type="journal article" date="2019" name="Int. J. Syst. Evol. Microbiol.">
        <title>The Global Catalogue of Microorganisms (GCM) 10K type strain sequencing project: providing services to taxonomists for standard genome sequencing and annotation.</title>
        <authorList>
            <consortium name="The Broad Institute Genomics Platform"/>
            <consortium name="The Broad Institute Genome Sequencing Center for Infectious Disease"/>
            <person name="Wu L."/>
            <person name="Ma J."/>
        </authorList>
    </citation>
    <scope>NUCLEOTIDE SEQUENCE [LARGE SCALE GENOMIC DNA]</scope>
    <source>
        <strain evidence="4">KACC 12507</strain>
    </source>
</reference>
<organism evidence="3 4">
    <name type="scientific">Glaciecola siphonariae</name>
    <dbReference type="NCBI Taxonomy" id="521012"/>
    <lineage>
        <taxon>Bacteria</taxon>
        <taxon>Pseudomonadati</taxon>
        <taxon>Pseudomonadota</taxon>
        <taxon>Gammaproteobacteria</taxon>
        <taxon>Alteromonadales</taxon>
        <taxon>Alteromonadaceae</taxon>
        <taxon>Glaciecola</taxon>
    </lineage>
</organism>
<sequence length="342" mass="38324">MISIIDPHIHLFDRSHGEYAWLKCLPTEHARKIARDFGPADIQLKAPFKLEALVHIEAGFDNERPWRELENIERKLATYAHSTISADASCNKPLELSPLSAKTHNQGLAPQRIALKSAGCIDLTERPAVFARTLTKLLNHRSLAALRHILDDDAVATLQHPNTLSNLAQLSNSKTCVRKQGIESGLLFELQMNVSDSHAVDALVGILYRLPNLEVVLNHAGFAPIGGGHANLGLLNKMQWQLNLARLSALPNLFIKCSGWEMTSNGQSTPSYNDSDLVSVIQHVIACFGAQRIMFASNFPLVRYEYEYQAYWMMMSRLARRCNLDVEQVCFENAKRIYNIAL</sequence>
<dbReference type="Proteomes" id="UP001595897">
    <property type="component" value="Unassembled WGS sequence"/>
</dbReference>
<evidence type="ECO:0000259" key="2">
    <source>
        <dbReference type="Pfam" id="PF04909"/>
    </source>
</evidence>
<dbReference type="InterPro" id="IPR006680">
    <property type="entry name" value="Amidohydro-rel"/>
</dbReference>
<dbReference type="PANTHER" id="PTHR43569">
    <property type="entry name" value="AMIDOHYDROLASE"/>
    <property type="match status" value="1"/>
</dbReference>
<evidence type="ECO:0000313" key="3">
    <source>
        <dbReference type="EMBL" id="MFC4699546.1"/>
    </source>
</evidence>
<dbReference type="PANTHER" id="PTHR43569:SF2">
    <property type="entry name" value="AMIDOHYDROLASE-RELATED DOMAIN-CONTAINING PROTEIN"/>
    <property type="match status" value="1"/>
</dbReference>
<dbReference type="SUPFAM" id="SSF51556">
    <property type="entry name" value="Metallo-dependent hydrolases"/>
    <property type="match status" value="1"/>
</dbReference>
<dbReference type="InterPro" id="IPR052350">
    <property type="entry name" value="Metallo-dep_Lactonases"/>
</dbReference>
<name>A0ABV9LSS0_9ALTE</name>
<dbReference type="RefSeq" id="WP_382406288.1">
    <property type="nucleotide sequence ID" value="NZ_JBHSGU010000002.1"/>
</dbReference>
<feature type="domain" description="Amidohydrolase-related" evidence="2">
    <location>
        <begin position="196"/>
        <end position="339"/>
    </location>
</feature>
<evidence type="ECO:0000256" key="1">
    <source>
        <dbReference type="ARBA" id="ARBA00038310"/>
    </source>
</evidence>
<dbReference type="Pfam" id="PF04909">
    <property type="entry name" value="Amidohydro_2"/>
    <property type="match status" value="1"/>
</dbReference>
<evidence type="ECO:0000313" key="4">
    <source>
        <dbReference type="Proteomes" id="UP001595897"/>
    </source>
</evidence>
<accession>A0ABV9LSS0</accession>
<comment type="similarity">
    <text evidence="1">Belongs to the metallo-dependent hydrolases superfamily.</text>
</comment>
<keyword evidence="4" id="KW-1185">Reference proteome</keyword>
<proteinExistence type="inferred from homology"/>
<comment type="caution">
    <text evidence="3">The sequence shown here is derived from an EMBL/GenBank/DDBJ whole genome shotgun (WGS) entry which is preliminary data.</text>
</comment>
<dbReference type="Gene3D" id="3.20.20.140">
    <property type="entry name" value="Metal-dependent hydrolases"/>
    <property type="match status" value="1"/>
</dbReference>
<gene>
    <name evidence="3" type="ORF">ACFO4O_05170</name>
</gene>
<dbReference type="InterPro" id="IPR032466">
    <property type="entry name" value="Metal_Hydrolase"/>
</dbReference>
<protein>
    <submittedName>
        <fullName evidence="3">Amidohydrolase family protein</fullName>
    </submittedName>
</protein>
<dbReference type="EMBL" id="JBHSGU010000002">
    <property type="protein sequence ID" value="MFC4699546.1"/>
    <property type="molecule type" value="Genomic_DNA"/>
</dbReference>